<dbReference type="PANTHER" id="PTHR33546:SF1">
    <property type="entry name" value="LARGE, MULTIFUNCTIONAL SECRETED PROTEIN"/>
    <property type="match status" value="1"/>
</dbReference>
<sequence length="1366" mass="149655">MPRMFVAACAVATALSIHSTAVGAAEPWADDRLGVRDGLQLWLDASRAGGDQPVVTGSPLAKWADASGRGRHLSQPAENSRPTVLKVGNAAIVRFDGLDDHLRAVKQNAELRAWTVFVMAAPRQNLGGFPGLLAFNARDQRDYTSGLTLDLGPWPSPSFSTLNVEGRGFGGARSLRTSESPLQRLTLLEVVADVSGPVRLSVDGQPEGERPRDAFPVSLEEITVGARYYNNGPGPQRVESYGRSDIAEVLVYDRVLTPDEAKSVRDYLRGKYEAIKDSLPRDDDGRSEPLVTVKDPPAVQMFLPGFSVRRLPVELTNINNVKYRPDGTLVALAYDGKVHLLRDTDGDGLEDTSTLFWDNPNGQRSTIGMDLTPPGYEHGDGLFVVGKSKLALIVDTDRDGKADREIDVVGGWKESFHQVDGLGVAFDPRDGSVYFGRGSYNFTDPLLRDKEGVAHYSLSDEGSAILRVSPDLKSREIVVTGIRFPVGLRINRHGDLFATDQEGATWVPNGNPFDELLHIQKGRHYGFPARHPKHLPNVIDEPSTFDYGPQHQSTCGLNFNEPVRPDAPVFGPVAWTGDAIVTGYSRGKLYRTQLVKTEPGYVARTQLLACLNMLTVDACVGPDGSLVVACHSGGPDWGSGPSGKGQLFQIRYSDRDHPQPAVVWPSGPRELRVEFDRPVAPELLHDVLAQTKLTAGTAVRAGDRFESLWPGYAIVQAQKLAPRYPVGVHSAQLTPDRRTLVLATDPSLDAVSYALTLPGMGRPAADAIKSPELPQYAAIDLDFDLTGCEATWTPADGGAGWTGWLPHLDLQVARAMTAGSASHDRLWEAMERPGALTLRCQLDLTDMLRPAVQPGSQLDYEYPPETVTVRFESAAGLHLLVKSAVGETTAVGPAVTFTRAPRQNEPVAVELRLTHRGGMAALVPSWTTNEDGRPRPFPLRRLLVPWADTTGKAREQLADAPIPELEGGSWARGRKVFFGEQAACFKCHTIHRQGGAIGPDLSNLAHRDYASVLRDITTPSFAINPDHLTYVVVLNDGRSLTGVIHNEGDKVRIGDLKGVVTEVAKSDIDEMHPSPISTMPEGLPKQLGPDRLRDLMTFLLRPAPQMPRDLALHRPKPRTLPEVTAVLAGAPQPPEPMRPLRIVLVAGPKDHGPGEHDYPAWQKAWAELLAAANDVDVVTAWEWPEKAEFQRADAMVFYQHGDWNAERAADIDAFLDRGGGLTYIHWAIDGRQQGREFAQRIGLSALGGVAFRHGELTMQFRTAIRHPIIRNFDRLALTDETYWKMVGDLPDDRVLGTAVEEGQPQPQLWTAEPRNGRVFVSIPGHYSWTFDDPLFRVLLLRGIAWTAREPVDRFNDLVWPGADVAR</sequence>
<dbReference type="Gene3D" id="1.10.760.10">
    <property type="entry name" value="Cytochrome c-like domain"/>
    <property type="match status" value="1"/>
</dbReference>
<organism evidence="7">
    <name type="scientific">Schlesneria paludicola</name>
    <dbReference type="NCBI Taxonomy" id="360056"/>
    <lineage>
        <taxon>Bacteria</taxon>
        <taxon>Pseudomonadati</taxon>
        <taxon>Planctomycetota</taxon>
        <taxon>Planctomycetia</taxon>
        <taxon>Planctomycetales</taxon>
        <taxon>Planctomycetaceae</taxon>
        <taxon>Schlesneria</taxon>
    </lineage>
</organism>
<dbReference type="EMBL" id="DSOK01000229">
    <property type="protein sequence ID" value="HEN15366.1"/>
    <property type="molecule type" value="Genomic_DNA"/>
</dbReference>
<reference evidence="7" key="1">
    <citation type="journal article" date="2020" name="mSystems">
        <title>Genome- and Community-Level Interaction Insights into Carbon Utilization and Element Cycling Functions of Hydrothermarchaeota in Hydrothermal Sediment.</title>
        <authorList>
            <person name="Zhou Z."/>
            <person name="Liu Y."/>
            <person name="Xu W."/>
            <person name="Pan J."/>
            <person name="Luo Z.H."/>
            <person name="Li M."/>
        </authorList>
    </citation>
    <scope>NUCLEOTIDE SEQUENCE [LARGE SCALE GENOMIC DNA]</scope>
    <source>
        <strain evidence="7">SpSt-339</strain>
    </source>
</reference>
<dbReference type="Gene3D" id="2.60.120.200">
    <property type="match status" value="1"/>
</dbReference>
<dbReference type="InterPro" id="IPR009056">
    <property type="entry name" value="Cyt_c-like_dom"/>
</dbReference>
<comment type="caution">
    <text evidence="7">The sequence shown here is derived from an EMBL/GenBank/DDBJ whole genome shotgun (WGS) entry which is preliminary data.</text>
</comment>
<keyword evidence="3 4" id="KW-0408">Iron</keyword>
<accession>A0A7C2JY32</accession>
<dbReference type="InterPro" id="IPR011041">
    <property type="entry name" value="Quinoprot_gluc/sorb_DH_b-prop"/>
</dbReference>
<dbReference type="GO" id="GO:0046872">
    <property type="term" value="F:metal ion binding"/>
    <property type="evidence" value="ECO:0007669"/>
    <property type="project" value="UniProtKB-KW"/>
</dbReference>
<keyword evidence="5" id="KW-0732">Signal</keyword>
<feature type="chain" id="PRO_5027739159" description="Cytochrome c domain-containing protein" evidence="5">
    <location>
        <begin position="25"/>
        <end position="1366"/>
    </location>
</feature>
<dbReference type="InterPro" id="IPR055557">
    <property type="entry name" value="DUF7133"/>
</dbReference>
<feature type="domain" description="Cytochrome c" evidence="6">
    <location>
        <begin position="968"/>
        <end position="1103"/>
    </location>
</feature>
<dbReference type="SUPFAM" id="SSF52317">
    <property type="entry name" value="Class I glutamine amidotransferase-like"/>
    <property type="match status" value="1"/>
</dbReference>
<evidence type="ECO:0000256" key="5">
    <source>
        <dbReference type="SAM" id="SignalP"/>
    </source>
</evidence>
<dbReference type="InterPro" id="IPR029010">
    <property type="entry name" value="ThuA-like"/>
</dbReference>
<dbReference type="InterPro" id="IPR029062">
    <property type="entry name" value="Class_I_gatase-like"/>
</dbReference>
<evidence type="ECO:0000256" key="3">
    <source>
        <dbReference type="ARBA" id="ARBA00023004"/>
    </source>
</evidence>
<gene>
    <name evidence="7" type="ORF">ENQ76_07860</name>
</gene>
<evidence type="ECO:0000256" key="1">
    <source>
        <dbReference type="ARBA" id="ARBA00022617"/>
    </source>
</evidence>
<dbReference type="SUPFAM" id="SSF49899">
    <property type="entry name" value="Concanavalin A-like lectins/glucanases"/>
    <property type="match status" value="1"/>
</dbReference>
<dbReference type="NCBIfam" id="TIGR02603">
    <property type="entry name" value="CxxCH_TIGR02603"/>
    <property type="match status" value="1"/>
</dbReference>
<dbReference type="InterPro" id="IPR036909">
    <property type="entry name" value="Cyt_c-like_dom_sf"/>
</dbReference>
<feature type="signal peptide" evidence="5">
    <location>
        <begin position="1"/>
        <end position="24"/>
    </location>
</feature>
<dbReference type="InterPro" id="IPR013320">
    <property type="entry name" value="ConA-like_dom_sf"/>
</dbReference>
<name>A0A7C2JY32_9PLAN</name>
<dbReference type="PROSITE" id="PS51007">
    <property type="entry name" value="CYTC"/>
    <property type="match status" value="1"/>
</dbReference>
<dbReference type="Pfam" id="PF06283">
    <property type="entry name" value="ThuA"/>
    <property type="match status" value="1"/>
</dbReference>
<dbReference type="InterPro" id="IPR011042">
    <property type="entry name" value="6-blade_b-propeller_TolB-like"/>
</dbReference>
<keyword evidence="1 4" id="KW-0349">Heme</keyword>
<protein>
    <recommendedName>
        <fullName evidence="6">Cytochrome c domain-containing protein</fullName>
    </recommendedName>
</protein>
<evidence type="ECO:0000313" key="7">
    <source>
        <dbReference type="EMBL" id="HEN15366.1"/>
    </source>
</evidence>
<evidence type="ECO:0000256" key="4">
    <source>
        <dbReference type="PROSITE-ProRule" id="PRU00433"/>
    </source>
</evidence>
<dbReference type="Gene3D" id="3.40.50.880">
    <property type="match status" value="1"/>
</dbReference>
<dbReference type="PANTHER" id="PTHR33546">
    <property type="entry name" value="LARGE, MULTIFUNCTIONAL SECRETED PROTEIN-RELATED"/>
    <property type="match status" value="1"/>
</dbReference>
<dbReference type="SUPFAM" id="SSF50952">
    <property type="entry name" value="Soluble quinoprotein glucose dehydrogenase"/>
    <property type="match status" value="1"/>
</dbReference>
<dbReference type="InterPro" id="IPR013427">
    <property type="entry name" value="Haem-bd_dom_put"/>
</dbReference>
<dbReference type="Pfam" id="PF23500">
    <property type="entry name" value="DUF7133"/>
    <property type="match status" value="1"/>
</dbReference>
<dbReference type="GO" id="GO:0009055">
    <property type="term" value="F:electron transfer activity"/>
    <property type="evidence" value="ECO:0007669"/>
    <property type="project" value="InterPro"/>
</dbReference>
<proteinExistence type="predicted"/>
<dbReference type="Gene3D" id="2.120.10.30">
    <property type="entry name" value="TolB, C-terminal domain"/>
    <property type="match status" value="1"/>
</dbReference>
<evidence type="ECO:0000259" key="6">
    <source>
        <dbReference type="PROSITE" id="PS51007"/>
    </source>
</evidence>
<evidence type="ECO:0000256" key="2">
    <source>
        <dbReference type="ARBA" id="ARBA00022723"/>
    </source>
</evidence>
<dbReference type="GO" id="GO:0020037">
    <property type="term" value="F:heme binding"/>
    <property type="evidence" value="ECO:0007669"/>
    <property type="project" value="InterPro"/>
</dbReference>
<keyword evidence="2 4" id="KW-0479">Metal-binding</keyword>
<dbReference type="SUPFAM" id="SSF46626">
    <property type="entry name" value="Cytochrome c"/>
    <property type="match status" value="1"/>
</dbReference>